<gene>
    <name evidence="3" type="ORF">FUAX_17790</name>
</gene>
<dbReference type="InterPro" id="IPR013538">
    <property type="entry name" value="ASHA1/2-like_C"/>
</dbReference>
<dbReference type="RefSeq" id="WP_338394557.1">
    <property type="nucleotide sequence ID" value="NZ_AP025314.1"/>
</dbReference>
<reference evidence="3 4" key="1">
    <citation type="submission" date="2021-12" db="EMBL/GenBank/DDBJ databases">
        <title>Genome sequencing of bacteria with rrn-lacking chromosome and rrn-plasmid.</title>
        <authorList>
            <person name="Anda M."/>
            <person name="Iwasaki W."/>
        </authorList>
    </citation>
    <scope>NUCLEOTIDE SEQUENCE [LARGE SCALE GENOMIC DNA]</scope>
    <source>
        <strain evidence="3 4">DSM 100852</strain>
    </source>
</reference>
<dbReference type="Pfam" id="PF08327">
    <property type="entry name" value="AHSA1"/>
    <property type="match status" value="1"/>
</dbReference>
<protein>
    <recommendedName>
        <fullName evidence="2">Activator of Hsp90 ATPase homologue 1/2-like C-terminal domain-containing protein</fullName>
    </recommendedName>
</protein>
<evidence type="ECO:0000259" key="2">
    <source>
        <dbReference type="Pfam" id="PF08327"/>
    </source>
</evidence>
<proteinExistence type="inferred from homology"/>
<dbReference type="AlphaFoldDB" id="A0AAU9CQU6"/>
<accession>A0AAU9CQU6</accession>
<comment type="similarity">
    <text evidence="1">Belongs to the AHA1 family.</text>
</comment>
<evidence type="ECO:0000256" key="1">
    <source>
        <dbReference type="ARBA" id="ARBA00006817"/>
    </source>
</evidence>
<dbReference type="Gene3D" id="3.30.530.20">
    <property type="match status" value="1"/>
</dbReference>
<dbReference type="InterPro" id="IPR023393">
    <property type="entry name" value="START-like_dom_sf"/>
</dbReference>
<dbReference type="KEGG" id="fax:FUAX_17790"/>
<dbReference type="EMBL" id="AP025314">
    <property type="protein sequence ID" value="BDD09347.1"/>
    <property type="molecule type" value="Genomic_DNA"/>
</dbReference>
<name>A0AAU9CQU6_9BACT</name>
<dbReference type="SUPFAM" id="SSF55961">
    <property type="entry name" value="Bet v1-like"/>
    <property type="match status" value="1"/>
</dbReference>
<keyword evidence="4" id="KW-1185">Reference proteome</keyword>
<dbReference type="Proteomes" id="UP001348817">
    <property type="component" value="Chromosome"/>
</dbReference>
<evidence type="ECO:0000313" key="4">
    <source>
        <dbReference type="Proteomes" id="UP001348817"/>
    </source>
</evidence>
<organism evidence="3 4">
    <name type="scientific">Fulvitalea axinellae</name>
    <dbReference type="NCBI Taxonomy" id="1182444"/>
    <lineage>
        <taxon>Bacteria</taxon>
        <taxon>Pseudomonadati</taxon>
        <taxon>Bacteroidota</taxon>
        <taxon>Cytophagia</taxon>
        <taxon>Cytophagales</taxon>
        <taxon>Persicobacteraceae</taxon>
        <taxon>Fulvitalea</taxon>
    </lineage>
</organism>
<evidence type="ECO:0000313" key="3">
    <source>
        <dbReference type="EMBL" id="BDD09347.1"/>
    </source>
</evidence>
<feature type="domain" description="Activator of Hsp90 ATPase homologue 1/2-like C-terminal" evidence="2">
    <location>
        <begin position="13"/>
        <end position="140"/>
    </location>
</feature>
<sequence>MKTLQSSKSVIIDADARTLWEVLTKADYTKAYMFNCEVNTDWEVGSQITWKGNFQGYDAFQKGEVLAFEPFDSLSYSTFDPNFGLEDKAENYIHVGYALKELDEKVELTVSNKTFDGDEKRMAHVEQGWAMVIPQIKEVAERIMRKADETE</sequence>